<name>A0A8J2JHD4_9HEXA</name>
<comment type="caution">
    <text evidence="2">The sequence shown here is derived from an EMBL/GenBank/DDBJ whole genome shotgun (WGS) entry which is preliminary data.</text>
</comment>
<evidence type="ECO:0000313" key="2">
    <source>
        <dbReference type="EMBL" id="CAG7692868.1"/>
    </source>
</evidence>
<organism evidence="2 3">
    <name type="scientific">Allacma fusca</name>
    <dbReference type="NCBI Taxonomy" id="39272"/>
    <lineage>
        <taxon>Eukaryota</taxon>
        <taxon>Metazoa</taxon>
        <taxon>Ecdysozoa</taxon>
        <taxon>Arthropoda</taxon>
        <taxon>Hexapoda</taxon>
        <taxon>Collembola</taxon>
        <taxon>Symphypleona</taxon>
        <taxon>Sminthuridae</taxon>
        <taxon>Allacma</taxon>
    </lineage>
</organism>
<protein>
    <submittedName>
        <fullName evidence="2">Uncharacterized protein</fullName>
    </submittedName>
</protein>
<dbReference type="EMBL" id="CAJVCH010022506">
    <property type="protein sequence ID" value="CAG7692868.1"/>
    <property type="molecule type" value="Genomic_DNA"/>
</dbReference>
<accession>A0A8J2JHD4</accession>
<proteinExistence type="predicted"/>
<sequence>HPLRSSSHGRQALGGTGSSGAIWECEGNRRG</sequence>
<dbReference type="Proteomes" id="UP000708208">
    <property type="component" value="Unassembled WGS sequence"/>
</dbReference>
<dbReference type="AlphaFoldDB" id="A0A8J2JHD4"/>
<evidence type="ECO:0000313" key="3">
    <source>
        <dbReference type="Proteomes" id="UP000708208"/>
    </source>
</evidence>
<keyword evidence="3" id="KW-1185">Reference proteome</keyword>
<evidence type="ECO:0000256" key="1">
    <source>
        <dbReference type="SAM" id="MobiDB-lite"/>
    </source>
</evidence>
<feature type="non-terminal residue" evidence="2">
    <location>
        <position position="1"/>
    </location>
</feature>
<reference evidence="2" key="1">
    <citation type="submission" date="2021-06" db="EMBL/GenBank/DDBJ databases">
        <authorList>
            <person name="Hodson N. C."/>
            <person name="Mongue J. A."/>
            <person name="Jaron S. K."/>
        </authorList>
    </citation>
    <scope>NUCLEOTIDE SEQUENCE</scope>
</reference>
<feature type="region of interest" description="Disordered" evidence="1">
    <location>
        <begin position="1"/>
        <end position="31"/>
    </location>
</feature>
<gene>
    <name evidence="2" type="ORF">AFUS01_LOCUS3722</name>
</gene>